<evidence type="ECO:0000313" key="1">
    <source>
        <dbReference type="EMBL" id="AHG87938.1"/>
    </source>
</evidence>
<dbReference type="EMBL" id="CP007128">
    <property type="protein sequence ID" value="AHG87938.1"/>
    <property type="molecule type" value="Genomic_DNA"/>
</dbReference>
<sequence>MLSHTADYALRAILVLARASSEQRATALHADETIAQLLGAPGQPASAAA</sequence>
<protein>
    <submittedName>
        <fullName evidence="1">Uncharacterized protein</fullName>
    </submittedName>
</protein>
<gene>
    <name evidence="1" type="ORF">J421_0401</name>
</gene>
<dbReference type="HOGENOM" id="CLU_3136086_0_0_0"/>
<keyword evidence="2" id="KW-1185">Reference proteome</keyword>
<proteinExistence type="predicted"/>
<name>W0REY1_9BACT</name>
<dbReference type="InParanoid" id="W0REY1"/>
<dbReference type="AlphaFoldDB" id="W0REY1"/>
<reference evidence="1 2" key="1">
    <citation type="journal article" date="2014" name="Genome Announc.">
        <title>Genome Sequence and Methylome of Soil Bacterium Gemmatirosa kalamazoonensis KBS708T, a Member of the Rarely Cultivated Gemmatimonadetes Phylum.</title>
        <authorList>
            <person name="Debruyn J.M."/>
            <person name="Radosevich M."/>
            <person name="Wommack K.E."/>
            <person name="Polson S.W."/>
            <person name="Hauser L.J."/>
            <person name="Fawaz M.N."/>
            <person name="Korlach J."/>
            <person name="Tsai Y.C."/>
        </authorList>
    </citation>
    <scope>NUCLEOTIDE SEQUENCE [LARGE SCALE GENOMIC DNA]</scope>
    <source>
        <strain evidence="1 2">KBS708</strain>
    </source>
</reference>
<accession>W0REY1</accession>
<organism evidence="1 2">
    <name type="scientific">Gemmatirosa kalamazoonensis</name>
    <dbReference type="NCBI Taxonomy" id="861299"/>
    <lineage>
        <taxon>Bacteria</taxon>
        <taxon>Pseudomonadati</taxon>
        <taxon>Gemmatimonadota</taxon>
        <taxon>Gemmatimonadia</taxon>
        <taxon>Gemmatimonadales</taxon>
        <taxon>Gemmatimonadaceae</taxon>
        <taxon>Gemmatirosa</taxon>
    </lineage>
</organism>
<dbReference type="KEGG" id="gba:J421_0401"/>
<evidence type="ECO:0000313" key="2">
    <source>
        <dbReference type="Proteomes" id="UP000019151"/>
    </source>
</evidence>
<dbReference type="RefSeq" id="WP_158508628.1">
    <property type="nucleotide sequence ID" value="NZ_CP007128.1"/>
</dbReference>
<dbReference type="STRING" id="861299.J421_0401"/>
<dbReference type="Proteomes" id="UP000019151">
    <property type="component" value="Chromosome"/>
</dbReference>